<accession>A0A8T2X2V4</accession>
<dbReference type="EMBL" id="JACEGQ020000014">
    <property type="protein sequence ID" value="KAH8487849.1"/>
    <property type="molecule type" value="Genomic_DNA"/>
</dbReference>
<evidence type="ECO:0000313" key="2">
    <source>
        <dbReference type="Proteomes" id="UP000807159"/>
    </source>
</evidence>
<comment type="caution">
    <text evidence="1">The sequence shown here is derived from an EMBL/GenBank/DDBJ whole genome shotgun (WGS) entry which is preliminary data.</text>
</comment>
<gene>
    <name evidence="1" type="ORF">H0E87_023791</name>
</gene>
<dbReference type="Proteomes" id="UP000807159">
    <property type="component" value="Chromosome 14"/>
</dbReference>
<keyword evidence="2" id="KW-1185">Reference proteome</keyword>
<name>A0A8T2X2V4_POPDE</name>
<organism evidence="1 2">
    <name type="scientific">Populus deltoides</name>
    <name type="common">Eastern poplar</name>
    <name type="synonym">Eastern cottonwood</name>
    <dbReference type="NCBI Taxonomy" id="3696"/>
    <lineage>
        <taxon>Eukaryota</taxon>
        <taxon>Viridiplantae</taxon>
        <taxon>Streptophyta</taxon>
        <taxon>Embryophyta</taxon>
        <taxon>Tracheophyta</taxon>
        <taxon>Spermatophyta</taxon>
        <taxon>Magnoliopsida</taxon>
        <taxon>eudicotyledons</taxon>
        <taxon>Gunneridae</taxon>
        <taxon>Pentapetalae</taxon>
        <taxon>rosids</taxon>
        <taxon>fabids</taxon>
        <taxon>Malpighiales</taxon>
        <taxon>Salicaceae</taxon>
        <taxon>Saliceae</taxon>
        <taxon>Populus</taxon>
    </lineage>
</organism>
<evidence type="ECO:0000313" key="1">
    <source>
        <dbReference type="EMBL" id="KAH8487849.1"/>
    </source>
</evidence>
<proteinExistence type="predicted"/>
<reference evidence="1" key="1">
    <citation type="journal article" date="2021" name="J. Hered.">
        <title>Genome Assembly of Salicaceae Populus deltoides (Eastern Cottonwood) I-69 Based on Nanopore Sequencing and Hi-C Technologies.</title>
        <authorList>
            <person name="Bai S."/>
            <person name="Wu H."/>
            <person name="Zhang J."/>
            <person name="Pan Z."/>
            <person name="Zhao W."/>
            <person name="Li Z."/>
            <person name="Tong C."/>
        </authorList>
    </citation>
    <scope>NUCLEOTIDE SEQUENCE</scope>
    <source>
        <tissue evidence="1">Leaf</tissue>
    </source>
</reference>
<dbReference type="AlphaFoldDB" id="A0A8T2X2V4"/>
<sequence>QAKQEDEDFGGSLDMVNCNQYQVTAINDESYARQQDKIQMYASGDGGLDTPLSWSVAGIRNQCSEAYNYLPKLPQVPTIQVDDKGELEKDSIPNTHTHSVLALVVNVVNGKSVTPDIKEAEIKATIPVILGGTT</sequence>
<protein>
    <submittedName>
        <fullName evidence="1">Uncharacterized protein</fullName>
    </submittedName>
</protein>
<feature type="non-terminal residue" evidence="1">
    <location>
        <position position="1"/>
    </location>
</feature>